<keyword evidence="1" id="KW-1133">Transmembrane helix</keyword>
<organism evidence="2 3">
    <name type="scientific">Candidatus Kaiserbacteria bacterium CG10_big_fil_rev_8_21_14_0_10_59_10</name>
    <dbReference type="NCBI Taxonomy" id="1974612"/>
    <lineage>
        <taxon>Bacteria</taxon>
        <taxon>Candidatus Kaiseribacteriota</taxon>
    </lineage>
</organism>
<dbReference type="EMBL" id="PFBM01000012">
    <property type="protein sequence ID" value="PIR82509.1"/>
    <property type="molecule type" value="Genomic_DNA"/>
</dbReference>
<protein>
    <recommendedName>
        <fullName evidence="4">LTD domain-containing protein</fullName>
    </recommendedName>
</protein>
<keyword evidence="1" id="KW-0472">Membrane</keyword>
<evidence type="ECO:0000313" key="2">
    <source>
        <dbReference type="EMBL" id="PIR82509.1"/>
    </source>
</evidence>
<comment type="caution">
    <text evidence="2">The sequence shown here is derived from an EMBL/GenBank/DDBJ whole genome shotgun (WGS) entry which is preliminary data.</text>
</comment>
<dbReference type="Proteomes" id="UP000231379">
    <property type="component" value="Unassembled WGS sequence"/>
</dbReference>
<evidence type="ECO:0000313" key="3">
    <source>
        <dbReference type="Proteomes" id="UP000231379"/>
    </source>
</evidence>
<proteinExistence type="predicted"/>
<name>A0A2H0U7X4_9BACT</name>
<evidence type="ECO:0008006" key="4">
    <source>
        <dbReference type="Google" id="ProtNLM"/>
    </source>
</evidence>
<sequence>MLKYIFLGIVAFLIVGMLALWFLQGGMQRTRDALLDDRSALPIFLPWFIQAPVGVDFDSVYGISEEGDSPAYAASADAQADYRAIQDQYERLMQEAQNVRSFGDPSPHYGSVRISADSIGPREANAEAEYVVFAASSQNSAPIDLTGWSLHSALSGVRLFLPRASSPFVQGSVNTVEAVRLAPGERVVAQTGLSPVGVSFKENMCIGYLEQYQDFSPPLLLSCPTPSSEVPFNAHNLQAYGEACFSALRTISTCHFPASLPSDISAACRAHLQSTLSYNGCLNRHSRSQGFAGDTWRLFLGSSDEAWRNTHDIIRLLDADGRTVDVFTY</sequence>
<evidence type="ECO:0000256" key="1">
    <source>
        <dbReference type="SAM" id="Phobius"/>
    </source>
</evidence>
<gene>
    <name evidence="2" type="ORF">COU20_01770</name>
</gene>
<accession>A0A2H0U7X4</accession>
<dbReference type="AlphaFoldDB" id="A0A2H0U7X4"/>
<keyword evidence="1" id="KW-0812">Transmembrane</keyword>
<reference evidence="3" key="1">
    <citation type="submission" date="2017-09" db="EMBL/GenBank/DDBJ databases">
        <title>Depth-based differentiation of microbial function through sediment-hosted aquifers and enrichment of novel symbionts in the deep terrestrial subsurface.</title>
        <authorList>
            <person name="Probst A.J."/>
            <person name="Ladd B."/>
            <person name="Jarett J.K."/>
            <person name="Geller-Mcgrath D.E."/>
            <person name="Sieber C.M.K."/>
            <person name="Emerson J.B."/>
            <person name="Anantharaman K."/>
            <person name="Thomas B.C."/>
            <person name="Malmstrom R."/>
            <person name="Stieglmeier M."/>
            <person name="Klingl A."/>
            <person name="Woyke T."/>
            <person name="Ryan C.M."/>
            <person name="Banfield J.F."/>
        </authorList>
    </citation>
    <scope>NUCLEOTIDE SEQUENCE [LARGE SCALE GENOMIC DNA]</scope>
</reference>
<feature type="transmembrane region" description="Helical" evidence="1">
    <location>
        <begin position="6"/>
        <end position="23"/>
    </location>
</feature>